<feature type="chain" id="PRO_5040448256" evidence="1">
    <location>
        <begin position="20"/>
        <end position="77"/>
    </location>
</feature>
<proteinExistence type="predicted"/>
<feature type="non-terminal residue" evidence="2">
    <location>
        <position position="77"/>
    </location>
</feature>
<accession>A0A9P6R9U9</accession>
<gene>
    <name evidence="2" type="ORF">BGZ97_009635</name>
</gene>
<keyword evidence="1" id="KW-0732">Signal</keyword>
<organism evidence="2 3">
    <name type="scientific">Linnemannia gamsii</name>
    <dbReference type="NCBI Taxonomy" id="64522"/>
    <lineage>
        <taxon>Eukaryota</taxon>
        <taxon>Fungi</taxon>
        <taxon>Fungi incertae sedis</taxon>
        <taxon>Mucoromycota</taxon>
        <taxon>Mortierellomycotina</taxon>
        <taxon>Mortierellomycetes</taxon>
        <taxon>Mortierellales</taxon>
        <taxon>Mortierellaceae</taxon>
        <taxon>Linnemannia</taxon>
    </lineage>
</organism>
<dbReference type="EMBL" id="JAAAIN010000469">
    <property type="protein sequence ID" value="KAG0314091.1"/>
    <property type="molecule type" value="Genomic_DNA"/>
</dbReference>
<sequence>MKATLFLPIAILFVTAAAAAILPATMANPVVTDSDPSSPPTLLEKRILEQCKNETGVCVTKEACVGDGFEGRPRRID</sequence>
<name>A0A9P6R9U9_9FUNG</name>
<comment type="caution">
    <text evidence="2">The sequence shown here is derived from an EMBL/GenBank/DDBJ whole genome shotgun (WGS) entry which is preliminary data.</text>
</comment>
<evidence type="ECO:0000313" key="3">
    <source>
        <dbReference type="Proteomes" id="UP000823405"/>
    </source>
</evidence>
<keyword evidence="3" id="KW-1185">Reference proteome</keyword>
<dbReference type="OrthoDB" id="2365309at2759"/>
<protein>
    <submittedName>
        <fullName evidence="2">Uncharacterized protein</fullName>
    </submittedName>
</protein>
<dbReference type="Proteomes" id="UP000823405">
    <property type="component" value="Unassembled WGS sequence"/>
</dbReference>
<evidence type="ECO:0000256" key="1">
    <source>
        <dbReference type="SAM" id="SignalP"/>
    </source>
</evidence>
<dbReference type="AlphaFoldDB" id="A0A9P6R9U9"/>
<feature type="signal peptide" evidence="1">
    <location>
        <begin position="1"/>
        <end position="19"/>
    </location>
</feature>
<reference evidence="2" key="1">
    <citation type="journal article" date="2020" name="Fungal Divers.">
        <title>Resolving the Mortierellaceae phylogeny through synthesis of multi-gene phylogenetics and phylogenomics.</title>
        <authorList>
            <person name="Vandepol N."/>
            <person name="Liber J."/>
            <person name="Desiro A."/>
            <person name="Na H."/>
            <person name="Kennedy M."/>
            <person name="Barry K."/>
            <person name="Grigoriev I.V."/>
            <person name="Miller A.N."/>
            <person name="O'Donnell K."/>
            <person name="Stajich J.E."/>
            <person name="Bonito G."/>
        </authorList>
    </citation>
    <scope>NUCLEOTIDE SEQUENCE</scope>
    <source>
        <strain evidence="2">NVP60</strain>
    </source>
</reference>
<evidence type="ECO:0000313" key="2">
    <source>
        <dbReference type="EMBL" id="KAG0314091.1"/>
    </source>
</evidence>